<keyword evidence="1" id="KW-1133">Transmembrane helix</keyword>
<reference evidence="2" key="2">
    <citation type="journal article" date="2015" name="Data Brief">
        <title>Shoot transcriptome of the giant reed, Arundo donax.</title>
        <authorList>
            <person name="Barrero R.A."/>
            <person name="Guerrero F.D."/>
            <person name="Moolhuijzen P."/>
            <person name="Goolsby J.A."/>
            <person name="Tidwell J."/>
            <person name="Bellgard S.E."/>
            <person name="Bellgard M.I."/>
        </authorList>
    </citation>
    <scope>NUCLEOTIDE SEQUENCE</scope>
    <source>
        <tissue evidence="2">Shoot tissue taken approximately 20 cm above the soil surface</tissue>
    </source>
</reference>
<proteinExistence type="predicted"/>
<organism evidence="2">
    <name type="scientific">Arundo donax</name>
    <name type="common">Giant reed</name>
    <name type="synonym">Donax arundinaceus</name>
    <dbReference type="NCBI Taxonomy" id="35708"/>
    <lineage>
        <taxon>Eukaryota</taxon>
        <taxon>Viridiplantae</taxon>
        <taxon>Streptophyta</taxon>
        <taxon>Embryophyta</taxon>
        <taxon>Tracheophyta</taxon>
        <taxon>Spermatophyta</taxon>
        <taxon>Magnoliopsida</taxon>
        <taxon>Liliopsida</taxon>
        <taxon>Poales</taxon>
        <taxon>Poaceae</taxon>
        <taxon>PACMAD clade</taxon>
        <taxon>Arundinoideae</taxon>
        <taxon>Arundineae</taxon>
        <taxon>Arundo</taxon>
    </lineage>
</organism>
<feature type="transmembrane region" description="Helical" evidence="1">
    <location>
        <begin position="31"/>
        <end position="48"/>
    </location>
</feature>
<dbReference type="EMBL" id="GBRH01256615">
    <property type="protein sequence ID" value="JAD41280.1"/>
    <property type="molecule type" value="Transcribed_RNA"/>
</dbReference>
<reference evidence="2" key="1">
    <citation type="submission" date="2014-09" db="EMBL/GenBank/DDBJ databases">
        <authorList>
            <person name="Magalhaes I.L.F."/>
            <person name="Oliveira U."/>
            <person name="Santos F.R."/>
            <person name="Vidigal T.H.D.A."/>
            <person name="Brescovit A.D."/>
            <person name="Santos A.J."/>
        </authorList>
    </citation>
    <scope>NUCLEOTIDE SEQUENCE</scope>
    <source>
        <tissue evidence="2">Shoot tissue taken approximately 20 cm above the soil surface</tissue>
    </source>
</reference>
<sequence length="78" mass="9659">MLDILNDVWFNFDQYFILYYLILTPLRHKCLIFWIMFGLILTNIFYYTCQIQHSYGTKKVHLKIKATQMIFMFLIYVF</sequence>
<evidence type="ECO:0000256" key="1">
    <source>
        <dbReference type="SAM" id="Phobius"/>
    </source>
</evidence>
<protein>
    <submittedName>
        <fullName evidence="2">Uncharacterized protein</fullName>
    </submittedName>
</protein>
<evidence type="ECO:0000313" key="2">
    <source>
        <dbReference type="EMBL" id="JAD41280.1"/>
    </source>
</evidence>
<accession>A0A0A8ZWZ6</accession>
<name>A0A0A8ZWZ6_ARUDO</name>
<dbReference type="AlphaFoldDB" id="A0A0A8ZWZ6"/>
<keyword evidence="1" id="KW-0812">Transmembrane</keyword>
<keyword evidence="1" id="KW-0472">Membrane</keyword>